<organism evidence="2 3">
    <name type="scientific">Evansella caseinilytica</name>
    <dbReference type="NCBI Taxonomy" id="1503961"/>
    <lineage>
        <taxon>Bacteria</taxon>
        <taxon>Bacillati</taxon>
        <taxon>Bacillota</taxon>
        <taxon>Bacilli</taxon>
        <taxon>Bacillales</taxon>
        <taxon>Bacillaceae</taxon>
        <taxon>Evansella</taxon>
    </lineage>
</organism>
<dbReference type="OrthoDB" id="3540923at2"/>
<gene>
    <name evidence="2" type="ORF">SAMN05421736_104170</name>
</gene>
<proteinExistence type="predicted"/>
<sequence>MYTDFNASLRQIKEKCRKQQKWQECLIRAERQLQEANDKARRLSLQLNKEKKDVERLESFSLSNLFYTVTGRKLEKLDKEKQEAAAAHLKYREAKATTKDLEAEVKEYAQLLASVRGCEEEYASILKEKERLIYSEDSYWSQELYELTEREAEVELTLKEYDEAIRAGEAARDGLYHAQESLNSAKSWSTFDMIGGGMISTAIKHSRIDDAKASIHDVQQELRHFQEELLDIKEQFQADIEIGGFLTFADYFFDGIIVDWAVHGKISESHKQVSEVLDQVNDLLNKLTDQSHHLQFDLDALQQQRNKMIENI</sequence>
<accession>A0A1H3NQW0</accession>
<keyword evidence="3" id="KW-1185">Reference proteome</keyword>
<dbReference type="EMBL" id="FNPI01000004">
    <property type="protein sequence ID" value="SDY91306.1"/>
    <property type="molecule type" value="Genomic_DNA"/>
</dbReference>
<name>A0A1H3NQW0_9BACI</name>
<evidence type="ECO:0000256" key="1">
    <source>
        <dbReference type="SAM" id="Coils"/>
    </source>
</evidence>
<dbReference type="Proteomes" id="UP000198935">
    <property type="component" value="Unassembled WGS sequence"/>
</dbReference>
<evidence type="ECO:0000313" key="2">
    <source>
        <dbReference type="EMBL" id="SDY91306.1"/>
    </source>
</evidence>
<protein>
    <submittedName>
        <fullName evidence="2">Uncharacterized protein</fullName>
    </submittedName>
</protein>
<keyword evidence="1" id="KW-0175">Coiled coil</keyword>
<reference evidence="3" key="1">
    <citation type="submission" date="2016-10" db="EMBL/GenBank/DDBJ databases">
        <authorList>
            <person name="Varghese N."/>
            <person name="Submissions S."/>
        </authorList>
    </citation>
    <scope>NUCLEOTIDE SEQUENCE [LARGE SCALE GENOMIC DNA]</scope>
    <source>
        <strain evidence="3">SP</strain>
    </source>
</reference>
<feature type="coiled-coil region" evidence="1">
    <location>
        <begin position="270"/>
        <end position="304"/>
    </location>
</feature>
<dbReference type="AlphaFoldDB" id="A0A1H3NQW0"/>
<feature type="coiled-coil region" evidence="1">
    <location>
        <begin position="208"/>
        <end position="235"/>
    </location>
</feature>
<feature type="coiled-coil region" evidence="1">
    <location>
        <begin position="19"/>
        <end position="111"/>
    </location>
</feature>
<evidence type="ECO:0000313" key="3">
    <source>
        <dbReference type="Proteomes" id="UP000198935"/>
    </source>
</evidence>
<dbReference type="STRING" id="1503961.SAMN05421736_104170"/>